<evidence type="ECO:0000256" key="5">
    <source>
        <dbReference type="ARBA" id="ARBA00023274"/>
    </source>
</evidence>
<evidence type="ECO:0000256" key="4">
    <source>
        <dbReference type="ARBA" id="ARBA00022980"/>
    </source>
</evidence>
<keyword evidence="10" id="KW-1185">Reference proteome</keyword>
<dbReference type="OrthoDB" id="2194681at2759"/>
<dbReference type="CDD" id="cd05831">
    <property type="entry name" value="Ribosomal_P1"/>
    <property type="match status" value="1"/>
</dbReference>
<dbReference type="GO" id="GO:0022625">
    <property type="term" value="C:cytosolic large ribosomal subunit"/>
    <property type="evidence" value="ECO:0007669"/>
    <property type="project" value="TreeGrafter"/>
</dbReference>
<dbReference type="Proteomes" id="UP000799423">
    <property type="component" value="Unassembled WGS sequence"/>
</dbReference>
<comment type="similarity">
    <text evidence="2">Belongs to the eukaryotic ribosomal protein P1/P2 family.</text>
</comment>
<evidence type="ECO:0000256" key="1">
    <source>
        <dbReference type="ARBA" id="ARBA00003362"/>
    </source>
</evidence>
<evidence type="ECO:0000313" key="10">
    <source>
        <dbReference type="Proteomes" id="UP000799423"/>
    </source>
</evidence>
<dbReference type="InterPro" id="IPR038716">
    <property type="entry name" value="P1/P2_N_sf"/>
</dbReference>
<evidence type="ECO:0000256" key="8">
    <source>
        <dbReference type="SAM" id="MobiDB-lite"/>
    </source>
</evidence>
<evidence type="ECO:0000313" key="9">
    <source>
        <dbReference type="EMBL" id="KAF2849947.1"/>
    </source>
</evidence>
<dbReference type="PANTHER" id="PTHR45696:SF10">
    <property type="entry name" value="LARGE RIBOSOMAL SUBUNIT PROTEIN P1"/>
    <property type="match status" value="1"/>
</dbReference>
<dbReference type="Pfam" id="PF00428">
    <property type="entry name" value="Ribosomal_60s"/>
    <property type="match status" value="1"/>
</dbReference>
<dbReference type="FunFam" id="1.10.10.1410:FF:000001">
    <property type="entry name" value="60S acidic ribosomal protein P1"/>
    <property type="match status" value="1"/>
</dbReference>
<feature type="region of interest" description="Disordered" evidence="8">
    <location>
        <begin position="94"/>
        <end position="123"/>
    </location>
</feature>
<accession>A0A6A7B5J6</accession>
<gene>
    <name evidence="9" type="ORF">T440DRAFT_468996</name>
</gene>
<dbReference type="GO" id="GO:0030295">
    <property type="term" value="F:protein kinase activator activity"/>
    <property type="evidence" value="ECO:0007669"/>
    <property type="project" value="TreeGrafter"/>
</dbReference>
<reference evidence="9" key="1">
    <citation type="submission" date="2020-01" db="EMBL/GenBank/DDBJ databases">
        <authorList>
            <consortium name="DOE Joint Genome Institute"/>
            <person name="Haridas S."/>
            <person name="Albert R."/>
            <person name="Binder M."/>
            <person name="Bloem J."/>
            <person name="Labutti K."/>
            <person name="Salamov A."/>
            <person name="Andreopoulos B."/>
            <person name="Baker S.E."/>
            <person name="Barry K."/>
            <person name="Bills G."/>
            <person name="Bluhm B.H."/>
            <person name="Cannon C."/>
            <person name="Castanera R."/>
            <person name="Culley D.E."/>
            <person name="Daum C."/>
            <person name="Ezra D."/>
            <person name="Gonzalez J.B."/>
            <person name="Henrissat B."/>
            <person name="Kuo A."/>
            <person name="Liang C."/>
            <person name="Lipzen A."/>
            <person name="Lutzoni F."/>
            <person name="Magnuson J."/>
            <person name="Mondo S."/>
            <person name="Nolan M."/>
            <person name="Ohm R."/>
            <person name="Pangilinan J."/>
            <person name="Park H.-J."/>
            <person name="Ramirez L."/>
            <person name="Alfaro M."/>
            <person name="Sun H."/>
            <person name="Tritt A."/>
            <person name="Yoshinaga Y."/>
            <person name="Zwiers L.-H."/>
            <person name="Turgeon B.G."/>
            <person name="Goodwin S.B."/>
            <person name="Spatafora J.W."/>
            <person name="Crous P.W."/>
            <person name="Grigoriev I.V."/>
        </authorList>
    </citation>
    <scope>NUCLEOTIDE SEQUENCE</scope>
    <source>
        <strain evidence="9">IPT5</strain>
    </source>
</reference>
<sequence length="135" mass="14865">MRIIFLWFAQYTTHNPILTSMSTNKSEQAVALAALILADESITITPEKLQALLKAAGVEDIEPIWTTLFANALKGKDVKEILTTVSTVEVGCGNSTVTKEHEKEDEGYSAEDVDAIDCGEDRESSDDDYIFALYD</sequence>
<dbReference type="GO" id="GO:0002181">
    <property type="term" value="P:cytoplasmic translation"/>
    <property type="evidence" value="ECO:0007669"/>
    <property type="project" value="TreeGrafter"/>
</dbReference>
<protein>
    <recommendedName>
        <fullName evidence="6">Large ribosomal subunit protein P1</fullName>
    </recommendedName>
    <alternativeName>
        <fullName evidence="7">60S acidic ribosomal protein P1</fullName>
    </alternativeName>
</protein>
<dbReference type="AlphaFoldDB" id="A0A6A7B5J6"/>
<comment type="subunit">
    <text evidence="3">P1 and P2 exist as dimers at the large ribosomal subunit.</text>
</comment>
<dbReference type="GO" id="GO:0003735">
    <property type="term" value="F:structural constituent of ribosome"/>
    <property type="evidence" value="ECO:0007669"/>
    <property type="project" value="TreeGrafter"/>
</dbReference>
<evidence type="ECO:0000256" key="2">
    <source>
        <dbReference type="ARBA" id="ARBA00005436"/>
    </source>
</evidence>
<keyword evidence="5" id="KW-0687">Ribonucleoprotein</keyword>
<proteinExistence type="inferred from homology"/>
<feature type="compositionally biased region" description="Acidic residues" evidence="8">
    <location>
        <begin position="107"/>
        <end position="123"/>
    </location>
</feature>
<evidence type="ECO:0000256" key="3">
    <source>
        <dbReference type="ARBA" id="ARBA00011266"/>
    </source>
</evidence>
<comment type="function">
    <text evidence="1">Plays an important role in the elongation step of protein synthesis.</text>
</comment>
<dbReference type="Gene3D" id="1.10.10.1410">
    <property type="match status" value="1"/>
</dbReference>
<name>A0A6A7B5J6_9PLEO</name>
<evidence type="ECO:0000256" key="7">
    <source>
        <dbReference type="ARBA" id="ARBA00042918"/>
    </source>
</evidence>
<dbReference type="EMBL" id="MU006309">
    <property type="protein sequence ID" value="KAF2849947.1"/>
    <property type="molecule type" value="Genomic_DNA"/>
</dbReference>
<organism evidence="9 10">
    <name type="scientific">Plenodomus tracheiphilus IPT5</name>
    <dbReference type="NCBI Taxonomy" id="1408161"/>
    <lineage>
        <taxon>Eukaryota</taxon>
        <taxon>Fungi</taxon>
        <taxon>Dikarya</taxon>
        <taxon>Ascomycota</taxon>
        <taxon>Pezizomycotina</taxon>
        <taxon>Dothideomycetes</taxon>
        <taxon>Pleosporomycetidae</taxon>
        <taxon>Pleosporales</taxon>
        <taxon>Pleosporineae</taxon>
        <taxon>Leptosphaeriaceae</taxon>
        <taxon>Plenodomus</taxon>
    </lineage>
</organism>
<keyword evidence="4" id="KW-0689">Ribosomal protein</keyword>
<dbReference type="PANTHER" id="PTHR45696">
    <property type="entry name" value="60S ACIDIC RIBOSOMAL PROTEIN P1"/>
    <property type="match status" value="1"/>
</dbReference>
<evidence type="ECO:0000256" key="6">
    <source>
        <dbReference type="ARBA" id="ARBA00041116"/>
    </source>
</evidence>
<dbReference type="GO" id="GO:0043021">
    <property type="term" value="F:ribonucleoprotein complex binding"/>
    <property type="evidence" value="ECO:0007669"/>
    <property type="project" value="TreeGrafter"/>
</dbReference>